<dbReference type="AlphaFoldDB" id="A0A3Q9BML8"/>
<reference evidence="9" key="1">
    <citation type="submission" date="2018-12" db="EMBL/GenBank/DDBJ databases">
        <title>Complete genome sequencing of Jeotgalibaca sp. H21T32.</title>
        <authorList>
            <person name="Bae J.-W."/>
            <person name="Lee S.-Y."/>
        </authorList>
    </citation>
    <scope>NUCLEOTIDE SEQUENCE [LARGE SCALE GENOMIC DNA]</scope>
    <source>
        <strain evidence="9">H21T32</strain>
    </source>
</reference>
<dbReference type="PANTHER" id="PTHR43649:SF33">
    <property type="entry name" value="POLYGALACTURONAN_RHAMNOGALACTURONAN-BINDING PROTEIN YTCQ"/>
    <property type="match status" value="1"/>
</dbReference>
<dbReference type="OrthoDB" id="9787283at2"/>
<evidence type="ECO:0000313" key="8">
    <source>
        <dbReference type="EMBL" id="AZP05719.1"/>
    </source>
</evidence>
<keyword evidence="4" id="KW-0564">Palmitate</keyword>
<keyword evidence="3" id="KW-0472">Membrane</keyword>
<dbReference type="PROSITE" id="PS51257">
    <property type="entry name" value="PROKAR_LIPOPROTEIN"/>
    <property type="match status" value="1"/>
</dbReference>
<dbReference type="InterPro" id="IPR006059">
    <property type="entry name" value="SBP"/>
</dbReference>
<dbReference type="SUPFAM" id="SSF53850">
    <property type="entry name" value="Periplasmic binding protein-like II"/>
    <property type="match status" value="1"/>
</dbReference>
<dbReference type="CDD" id="cd13580">
    <property type="entry name" value="PBP2_AlgQ_like_1"/>
    <property type="match status" value="1"/>
</dbReference>
<proteinExistence type="predicted"/>
<name>A0A3Q9BML8_9LACT</name>
<dbReference type="InterPro" id="IPR050490">
    <property type="entry name" value="Bact_solute-bd_prot1"/>
</dbReference>
<evidence type="ECO:0000256" key="3">
    <source>
        <dbReference type="ARBA" id="ARBA00023136"/>
    </source>
</evidence>
<keyword evidence="2 7" id="KW-0732">Signal</keyword>
<dbReference type="Gene3D" id="3.40.190.10">
    <property type="entry name" value="Periplasmic binding protein-like II"/>
    <property type="match status" value="2"/>
</dbReference>
<keyword evidence="9" id="KW-1185">Reference proteome</keyword>
<protein>
    <submittedName>
        <fullName evidence="8">Extracellular solute-binding protein</fullName>
    </submittedName>
</protein>
<dbReference type="Pfam" id="PF01547">
    <property type="entry name" value="SBP_bac_1"/>
    <property type="match status" value="1"/>
</dbReference>
<feature type="compositionally biased region" description="Low complexity" evidence="6">
    <location>
        <begin position="27"/>
        <end position="51"/>
    </location>
</feature>
<evidence type="ECO:0000256" key="6">
    <source>
        <dbReference type="SAM" id="MobiDB-lite"/>
    </source>
</evidence>
<feature type="chain" id="PRO_5018630415" evidence="7">
    <location>
        <begin position="27"/>
        <end position="515"/>
    </location>
</feature>
<sequence length="515" mass="56831">MKRSKLFAGVFTASLLLAACGGGAGADTDSAAGGNNSSQNTEGSSTENTSSKDSVTWMAMLHTPTPPSGDIEGLLEEYTGIDVEFNWVPDASKEERINAALASNTLADIVTLSQIDNTTVRQALTSGMFWDVEPYLSEFENLAAIPETTLDASRLEGHIYGVPMQTSIARYSVLVRKDWLENLGLEVPHTIDELREVARAFTEDDPDGNGIDDTVGFVERSESYMVGFRNLTGYFGADNFFHVSEDGEVIPSFMQPEFKEAMEWYRDIYANGWMNSDFAVMAKNDQKDYIATGKGGIVLSGAFDANNYKTAAVGTDQEEVMDWEIINDMTYKDVPRRMLSDTNGGMGGWLAIPKTNVETEDDLRVVLKFINDLMDEEPYTLMTMGVEGVHYEVTEDGVYNKLDDTISQQEVQPYVSSRPSQSVIIFKSASELANEGNEKIAENAEFAVINPAQSLDSETYTSQWSTLVEGIQDGYYKYMMGDIDMDDFDAAIDTFLKNGGQDIIDEFTASYAKSN</sequence>
<feature type="signal peptide" evidence="7">
    <location>
        <begin position="1"/>
        <end position="26"/>
    </location>
</feature>
<evidence type="ECO:0000256" key="7">
    <source>
        <dbReference type="SAM" id="SignalP"/>
    </source>
</evidence>
<evidence type="ECO:0000256" key="4">
    <source>
        <dbReference type="ARBA" id="ARBA00023139"/>
    </source>
</evidence>
<evidence type="ECO:0000256" key="5">
    <source>
        <dbReference type="ARBA" id="ARBA00023288"/>
    </source>
</evidence>
<evidence type="ECO:0000256" key="2">
    <source>
        <dbReference type="ARBA" id="ARBA00022729"/>
    </source>
</evidence>
<organism evidence="8 9">
    <name type="scientific">Jeotgalibaca ciconiae</name>
    <dbReference type="NCBI Taxonomy" id="2496265"/>
    <lineage>
        <taxon>Bacteria</taxon>
        <taxon>Bacillati</taxon>
        <taxon>Bacillota</taxon>
        <taxon>Bacilli</taxon>
        <taxon>Lactobacillales</taxon>
        <taxon>Carnobacteriaceae</taxon>
        <taxon>Jeotgalibaca</taxon>
    </lineage>
</organism>
<keyword evidence="1" id="KW-1003">Cell membrane</keyword>
<dbReference type="RefSeq" id="WP_126112353.1">
    <property type="nucleotide sequence ID" value="NZ_CP034465.1"/>
</dbReference>
<keyword evidence="5" id="KW-0449">Lipoprotein</keyword>
<dbReference type="PANTHER" id="PTHR43649">
    <property type="entry name" value="ARABINOSE-BINDING PROTEIN-RELATED"/>
    <property type="match status" value="1"/>
</dbReference>
<feature type="region of interest" description="Disordered" evidence="6">
    <location>
        <begin position="27"/>
        <end position="52"/>
    </location>
</feature>
<dbReference type="Proteomes" id="UP000273326">
    <property type="component" value="Chromosome"/>
</dbReference>
<dbReference type="EMBL" id="CP034465">
    <property type="protein sequence ID" value="AZP05719.1"/>
    <property type="molecule type" value="Genomic_DNA"/>
</dbReference>
<evidence type="ECO:0000313" key="9">
    <source>
        <dbReference type="Proteomes" id="UP000273326"/>
    </source>
</evidence>
<gene>
    <name evidence="8" type="ORF">EJN90_07390</name>
</gene>
<accession>A0A3Q9BML8</accession>
<dbReference type="KEGG" id="jeh:EJN90_07390"/>
<evidence type="ECO:0000256" key="1">
    <source>
        <dbReference type="ARBA" id="ARBA00022475"/>
    </source>
</evidence>